<dbReference type="EMBL" id="UINC01123946">
    <property type="protein sequence ID" value="SVD00757.1"/>
    <property type="molecule type" value="Genomic_DNA"/>
</dbReference>
<evidence type="ECO:0008006" key="2">
    <source>
        <dbReference type="Google" id="ProtNLM"/>
    </source>
</evidence>
<dbReference type="Gene3D" id="3.20.20.70">
    <property type="entry name" value="Aldolase class I"/>
    <property type="match status" value="1"/>
</dbReference>
<organism evidence="1">
    <name type="scientific">marine metagenome</name>
    <dbReference type="NCBI Taxonomy" id="408172"/>
    <lineage>
        <taxon>unclassified sequences</taxon>
        <taxon>metagenomes</taxon>
        <taxon>ecological metagenomes</taxon>
    </lineage>
</organism>
<feature type="non-terminal residue" evidence="1">
    <location>
        <position position="61"/>
    </location>
</feature>
<reference evidence="1" key="1">
    <citation type="submission" date="2018-05" db="EMBL/GenBank/DDBJ databases">
        <authorList>
            <person name="Lanie J.A."/>
            <person name="Ng W.-L."/>
            <person name="Kazmierczak K.M."/>
            <person name="Andrzejewski T.M."/>
            <person name="Davidsen T.M."/>
            <person name="Wayne K.J."/>
            <person name="Tettelin H."/>
            <person name="Glass J.I."/>
            <person name="Rusch D."/>
            <person name="Podicherti R."/>
            <person name="Tsui H.-C.T."/>
            <person name="Winkler M.E."/>
        </authorList>
    </citation>
    <scope>NUCLEOTIDE SEQUENCE</scope>
</reference>
<sequence length="61" mass="6842">MPSQSTSSKNSAKKHQSKIESIFKPFSIHGIKFRNRILAPPIIDDHSDVNGKVTPAIIKHY</sequence>
<name>A0A382RUM0_9ZZZZ</name>
<gene>
    <name evidence="1" type="ORF">METZ01_LOCUS353611</name>
</gene>
<protein>
    <recommendedName>
        <fullName evidence="2">NADH:flavin oxidoreductase/NADH oxidase N-terminal domain-containing protein</fullName>
    </recommendedName>
</protein>
<accession>A0A382RUM0</accession>
<evidence type="ECO:0000313" key="1">
    <source>
        <dbReference type="EMBL" id="SVD00757.1"/>
    </source>
</evidence>
<proteinExistence type="predicted"/>
<dbReference type="AlphaFoldDB" id="A0A382RUM0"/>
<dbReference type="InterPro" id="IPR013785">
    <property type="entry name" value="Aldolase_TIM"/>
</dbReference>